<dbReference type="PANTHER" id="PTHR43394:SF1">
    <property type="entry name" value="ATP-BINDING CASSETTE SUB-FAMILY B MEMBER 10, MITOCHONDRIAL"/>
    <property type="match status" value="1"/>
</dbReference>
<dbReference type="GO" id="GO:0005524">
    <property type="term" value="F:ATP binding"/>
    <property type="evidence" value="ECO:0007669"/>
    <property type="project" value="UniProtKB-KW"/>
</dbReference>
<evidence type="ECO:0000259" key="9">
    <source>
        <dbReference type="PROSITE" id="PS50929"/>
    </source>
</evidence>
<feature type="transmembrane region" description="Helical" evidence="7">
    <location>
        <begin position="16"/>
        <end position="37"/>
    </location>
</feature>
<comment type="caution">
    <text evidence="10">The sequence shown here is derived from an EMBL/GenBank/DDBJ whole genome shotgun (WGS) entry which is preliminary data.</text>
</comment>
<reference evidence="10 11" key="1">
    <citation type="submission" date="2016-04" db="EMBL/GenBank/DDBJ databases">
        <title>Draft genome sequence of freshwater magnetotactic bacteria Magnetospirillum marisnigri SP-1 and Magnetospirillum moscoviense BB-1.</title>
        <authorList>
            <person name="Koziaeva V."/>
            <person name="Dziuba M.V."/>
            <person name="Ivanov T.M."/>
            <person name="Kuznetsov B."/>
            <person name="Grouzdev D.S."/>
        </authorList>
    </citation>
    <scope>NUCLEOTIDE SEQUENCE [LARGE SCALE GENOMIC DNA]</scope>
    <source>
        <strain evidence="10 11">SP-1</strain>
    </source>
</reference>
<evidence type="ECO:0000256" key="4">
    <source>
        <dbReference type="ARBA" id="ARBA00022840"/>
    </source>
</evidence>
<evidence type="ECO:0000256" key="6">
    <source>
        <dbReference type="ARBA" id="ARBA00023136"/>
    </source>
</evidence>
<dbReference type="Gene3D" id="3.40.50.300">
    <property type="entry name" value="P-loop containing nucleotide triphosphate hydrolases"/>
    <property type="match status" value="1"/>
</dbReference>
<dbReference type="GO" id="GO:0005886">
    <property type="term" value="C:plasma membrane"/>
    <property type="evidence" value="ECO:0007669"/>
    <property type="project" value="UniProtKB-SubCell"/>
</dbReference>
<evidence type="ECO:0000256" key="3">
    <source>
        <dbReference type="ARBA" id="ARBA00022741"/>
    </source>
</evidence>
<dbReference type="InterPro" id="IPR003439">
    <property type="entry name" value="ABC_transporter-like_ATP-bd"/>
</dbReference>
<dbReference type="Pfam" id="PF00005">
    <property type="entry name" value="ABC_tran"/>
    <property type="match status" value="1"/>
</dbReference>
<feature type="domain" description="ABC transporter" evidence="8">
    <location>
        <begin position="329"/>
        <end position="550"/>
    </location>
</feature>
<dbReference type="EMBL" id="LWQT01000010">
    <property type="protein sequence ID" value="OAN55941.1"/>
    <property type="molecule type" value="Genomic_DNA"/>
</dbReference>
<evidence type="ECO:0000313" key="11">
    <source>
        <dbReference type="Proteomes" id="UP000078428"/>
    </source>
</evidence>
<dbReference type="SUPFAM" id="SSF90123">
    <property type="entry name" value="ABC transporter transmembrane region"/>
    <property type="match status" value="1"/>
</dbReference>
<dbReference type="InterPro" id="IPR011527">
    <property type="entry name" value="ABC1_TM_dom"/>
</dbReference>
<sequence>MKELLARLSRHPAATVRLFLASLLVNALGLASSLYVIQVLNRYVGHGVGATLFTLTVGVVIAVLAEHVFRTLRLELAAEIVGGDDEKLATGLFGLMLTARPTALDARPRGEAEILMRGVERAEAAFGAPNLAALADVPFSVFFLLVLALLSPPLALIASIFTAATVASIWFGQRRTVAPIKAAQAAGQAVATLVEAAGSGGDAIRQFRGASLLMRRWVQVSARARELRGQLAAQANGATSLNQALQGLMGAGIIAVGAILVVDGKLDVGALIGANLIAARALAPVVRLAQLSPSLQQAEGDLRAARAFAVDIPVEPGRGAVLAAYHGRLELRRLAYAPPGQPMPLFSALDVVVEPGGVLAITGRNGSGKSSLLRLITGLADPDEGQVLADGVDIRQLDPAWWRAQVSYLPQEPIFLDGSIAENMAAVRPGLGEAEMRACLDKVGLGRFVDEHPDGLHRRLTLGGRSLALGQRRRLALARALAVNGPLVVLDEPSEGLDRDAVEAVYSLLIELARLGRTIVVVSHDPNILRGARQVLEIDPSGCRLTASEVAA</sequence>
<dbReference type="InterPro" id="IPR017871">
    <property type="entry name" value="ABC_transporter-like_CS"/>
</dbReference>
<feature type="domain" description="ABC transmembrane type-1" evidence="9">
    <location>
        <begin position="18"/>
        <end position="297"/>
    </location>
</feature>
<dbReference type="Proteomes" id="UP000078428">
    <property type="component" value="Unassembled WGS sequence"/>
</dbReference>
<dbReference type="PROSITE" id="PS00211">
    <property type="entry name" value="ABC_TRANSPORTER_1"/>
    <property type="match status" value="1"/>
</dbReference>
<evidence type="ECO:0000256" key="2">
    <source>
        <dbReference type="ARBA" id="ARBA00022692"/>
    </source>
</evidence>
<accession>A0A178MZG0</accession>
<dbReference type="InterPro" id="IPR027417">
    <property type="entry name" value="P-loop_NTPase"/>
</dbReference>
<dbReference type="STRING" id="1285242.A6A04_10270"/>
<keyword evidence="4" id="KW-0067">ATP-binding</keyword>
<dbReference type="Pfam" id="PF00664">
    <property type="entry name" value="ABC_membrane"/>
    <property type="match status" value="1"/>
</dbReference>
<keyword evidence="6 7" id="KW-0472">Membrane</keyword>
<dbReference type="InterPro" id="IPR039421">
    <property type="entry name" value="Type_1_exporter"/>
</dbReference>
<evidence type="ECO:0000313" key="10">
    <source>
        <dbReference type="EMBL" id="OAN55941.1"/>
    </source>
</evidence>
<keyword evidence="5 7" id="KW-1133">Transmembrane helix</keyword>
<dbReference type="RefSeq" id="WP_068489199.1">
    <property type="nucleotide sequence ID" value="NZ_LWQT01000010.1"/>
</dbReference>
<dbReference type="SMART" id="SM00382">
    <property type="entry name" value="AAA"/>
    <property type="match status" value="1"/>
</dbReference>
<evidence type="ECO:0008006" key="12">
    <source>
        <dbReference type="Google" id="ProtNLM"/>
    </source>
</evidence>
<keyword evidence="3" id="KW-0547">Nucleotide-binding</keyword>
<dbReference type="InterPro" id="IPR003593">
    <property type="entry name" value="AAA+_ATPase"/>
</dbReference>
<evidence type="ECO:0000256" key="7">
    <source>
        <dbReference type="SAM" id="Phobius"/>
    </source>
</evidence>
<dbReference type="InterPro" id="IPR036640">
    <property type="entry name" value="ABC1_TM_sf"/>
</dbReference>
<protein>
    <recommendedName>
        <fullName evidence="12">ABC transporter</fullName>
    </recommendedName>
</protein>
<evidence type="ECO:0000259" key="8">
    <source>
        <dbReference type="PROSITE" id="PS50893"/>
    </source>
</evidence>
<dbReference type="GO" id="GO:0015421">
    <property type="term" value="F:ABC-type oligopeptide transporter activity"/>
    <property type="evidence" value="ECO:0007669"/>
    <property type="project" value="TreeGrafter"/>
</dbReference>
<feature type="transmembrane region" description="Helical" evidence="7">
    <location>
        <begin position="154"/>
        <end position="172"/>
    </location>
</feature>
<dbReference type="PANTHER" id="PTHR43394">
    <property type="entry name" value="ATP-DEPENDENT PERMEASE MDL1, MITOCHONDRIAL"/>
    <property type="match status" value="1"/>
</dbReference>
<dbReference type="SUPFAM" id="SSF52540">
    <property type="entry name" value="P-loop containing nucleoside triphosphate hydrolases"/>
    <property type="match status" value="1"/>
</dbReference>
<name>A0A178MZG0_9PROT</name>
<evidence type="ECO:0000256" key="5">
    <source>
        <dbReference type="ARBA" id="ARBA00022989"/>
    </source>
</evidence>
<keyword evidence="2 7" id="KW-0812">Transmembrane</keyword>
<feature type="transmembrane region" description="Helical" evidence="7">
    <location>
        <begin position="43"/>
        <end position="65"/>
    </location>
</feature>
<proteinExistence type="predicted"/>
<dbReference type="GO" id="GO:0016887">
    <property type="term" value="F:ATP hydrolysis activity"/>
    <property type="evidence" value="ECO:0007669"/>
    <property type="project" value="InterPro"/>
</dbReference>
<dbReference type="Gene3D" id="1.20.1560.10">
    <property type="entry name" value="ABC transporter type 1, transmembrane domain"/>
    <property type="match status" value="1"/>
</dbReference>
<feature type="transmembrane region" description="Helical" evidence="7">
    <location>
        <begin position="244"/>
        <end position="262"/>
    </location>
</feature>
<gene>
    <name evidence="10" type="ORF">A6A04_10270</name>
</gene>
<organism evidence="10 11">
    <name type="scientific">Paramagnetospirillum marisnigri</name>
    <dbReference type="NCBI Taxonomy" id="1285242"/>
    <lineage>
        <taxon>Bacteria</taxon>
        <taxon>Pseudomonadati</taxon>
        <taxon>Pseudomonadota</taxon>
        <taxon>Alphaproteobacteria</taxon>
        <taxon>Rhodospirillales</taxon>
        <taxon>Magnetospirillaceae</taxon>
        <taxon>Paramagnetospirillum</taxon>
    </lineage>
</organism>
<dbReference type="AlphaFoldDB" id="A0A178MZG0"/>
<evidence type="ECO:0000256" key="1">
    <source>
        <dbReference type="ARBA" id="ARBA00004651"/>
    </source>
</evidence>
<dbReference type="PROSITE" id="PS50929">
    <property type="entry name" value="ABC_TM1F"/>
    <property type="match status" value="1"/>
</dbReference>
<keyword evidence="11" id="KW-1185">Reference proteome</keyword>
<comment type="subcellular location">
    <subcellularLocation>
        <location evidence="1">Cell membrane</location>
        <topology evidence="1">Multi-pass membrane protein</topology>
    </subcellularLocation>
</comment>
<dbReference type="PROSITE" id="PS50893">
    <property type="entry name" value="ABC_TRANSPORTER_2"/>
    <property type="match status" value="1"/>
</dbReference>